<dbReference type="EMBL" id="KQ420992">
    <property type="protein sequence ID" value="KOF78664.1"/>
    <property type="molecule type" value="Genomic_DNA"/>
</dbReference>
<evidence type="ECO:0000259" key="6">
    <source>
        <dbReference type="PROSITE" id="PS50089"/>
    </source>
</evidence>
<dbReference type="AlphaFoldDB" id="A0A0L8GPA9"/>
<feature type="region of interest" description="Disordered" evidence="5">
    <location>
        <begin position="482"/>
        <end position="524"/>
    </location>
</feature>
<feature type="region of interest" description="Disordered" evidence="5">
    <location>
        <begin position="114"/>
        <end position="133"/>
    </location>
</feature>
<dbReference type="InterPro" id="IPR007527">
    <property type="entry name" value="Znf_SWIM"/>
</dbReference>
<dbReference type="GO" id="GO:0061630">
    <property type="term" value="F:ubiquitin protein ligase activity"/>
    <property type="evidence" value="ECO:0007669"/>
    <property type="project" value="InterPro"/>
</dbReference>
<dbReference type="PANTHER" id="PTHR21540:SF3">
    <property type="entry name" value="E3 UBIQUITIN-PROTEIN LIGASE ZSWIM2"/>
    <property type="match status" value="1"/>
</dbReference>
<evidence type="ECO:0000256" key="5">
    <source>
        <dbReference type="SAM" id="MobiDB-lite"/>
    </source>
</evidence>
<evidence type="ECO:0000259" key="7">
    <source>
        <dbReference type="PROSITE" id="PS50135"/>
    </source>
</evidence>
<dbReference type="PANTHER" id="PTHR21540">
    <property type="entry name" value="RING FINGER AND SWIM DOMAIN-CONTAINING PROTEIN 2"/>
    <property type="match status" value="1"/>
</dbReference>
<dbReference type="CDD" id="cd16486">
    <property type="entry name" value="mRING-H2-C3H2C2D_ZSWM2"/>
    <property type="match status" value="1"/>
</dbReference>
<dbReference type="OMA" id="HIHIMTI"/>
<feature type="compositionally biased region" description="Low complexity" evidence="5">
    <location>
        <begin position="482"/>
        <end position="496"/>
    </location>
</feature>
<evidence type="ECO:0008006" key="10">
    <source>
        <dbReference type="Google" id="ProtNLM"/>
    </source>
</evidence>
<dbReference type="OrthoDB" id="8062037at2759"/>
<dbReference type="Pfam" id="PF00569">
    <property type="entry name" value="ZZ"/>
    <property type="match status" value="1"/>
</dbReference>
<sequence>MNSEECYRRTCNEVVNSNQLLSLSAKIYILRTFGPLAFLLKEDGEEKNFKTYLGRKHSCSCSIFLKTKELCKHICWILLKKFRLTMKDPLSWQKGLSEREIDDLLAKSTNNAAANKTQTNAEQSAESVPPPDGAELNTVPQREIDEDSVCPICLDNLLKSHLPVTYCRYGCGNNIHIKCMKIHAEHQTTSDSEGKDTVMCPMCRGVFVSLEKLKLEERNSMSGVAFPVKHYHYGLECSTCHLKPIIGNCYKCTVCSCFHLCQHCFNTSVHEEHQFKFRQRRAQRWKVAERSFNYSLPEALIKNLMRRELKDDDYESLLQLDSEEFTQFDSLSEKIIESLPLETVTEDSVLLSTGAQCHICLRPFQVSTLVRRLPCRHKFHRECIDNWLLHSRSVCPVDGTNAWNANAVLKKNNQKCQSKKKEPPTTEELSLNISGLAIYPESQHKLGLGKTKKTVTTATKSLKVGDTDNGLSLAGITIRSVNRNSSSTQRSSGNSNKLLNGANGDVCPSNRKPNSALSSRRRSLVLPPLRVRKKILRHSANSISKSGKNSGNSGIGKILQPFCHLVLTDKTEPENENIRLRSNLLEGQYVDELRPSPLNDKTTKSHKKQLIKDEDLHLQGSGVSCLL</sequence>
<reference evidence="9" key="1">
    <citation type="submission" date="2015-07" db="EMBL/GenBank/DDBJ databases">
        <title>MeaNS - Measles Nucleotide Surveillance Program.</title>
        <authorList>
            <person name="Tran T."/>
            <person name="Druce J."/>
        </authorList>
    </citation>
    <scope>NUCLEOTIDE SEQUENCE</scope>
    <source>
        <strain evidence="9">UCB-OBI-ISO-001</strain>
        <tissue evidence="9">Gonad</tissue>
    </source>
</reference>
<dbReference type="GO" id="GO:0008270">
    <property type="term" value="F:zinc ion binding"/>
    <property type="evidence" value="ECO:0007669"/>
    <property type="project" value="UniProtKB-KW"/>
</dbReference>
<dbReference type="SMART" id="SM00184">
    <property type="entry name" value="RING"/>
    <property type="match status" value="2"/>
</dbReference>
<keyword evidence="3" id="KW-0862">Zinc</keyword>
<dbReference type="PROSITE" id="PS50089">
    <property type="entry name" value="ZF_RING_2"/>
    <property type="match status" value="2"/>
</dbReference>
<feature type="domain" description="ZZ-type" evidence="7">
    <location>
        <begin position="232"/>
        <end position="283"/>
    </location>
</feature>
<dbReference type="InterPro" id="IPR043145">
    <property type="entry name" value="Znf_ZZ_sf"/>
</dbReference>
<dbReference type="InterPro" id="IPR000433">
    <property type="entry name" value="Znf_ZZ"/>
</dbReference>
<evidence type="ECO:0000256" key="2">
    <source>
        <dbReference type="ARBA" id="ARBA00022771"/>
    </source>
</evidence>
<keyword evidence="2 4" id="KW-0863">Zinc-finger</keyword>
<dbReference type="Gene3D" id="3.30.60.90">
    <property type="match status" value="1"/>
</dbReference>
<evidence type="ECO:0000313" key="9">
    <source>
        <dbReference type="EMBL" id="KOF78664.1"/>
    </source>
</evidence>
<dbReference type="InterPro" id="IPR039903">
    <property type="entry name" value="Zswim2"/>
</dbReference>
<dbReference type="STRING" id="37653.A0A0L8GPA9"/>
<dbReference type="SMART" id="SM00291">
    <property type="entry name" value="ZnF_ZZ"/>
    <property type="match status" value="1"/>
</dbReference>
<evidence type="ECO:0000256" key="3">
    <source>
        <dbReference type="ARBA" id="ARBA00022833"/>
    </source>
</evidence>
<dbReference type="InterPro" id="IPR013083">
    <property type="entry name" value="Znf_RING/FYVE/PHD"/>
</dbReference>
<feature type="domain" description="RING-type" evidence="6">
    <location>
        <begin position="357"/>
        <end position="398"/>
    </location>
</feature>
<dbReference type="InterPro" id="IPR001841">
    <property type="entry name" value="Znf_RING"/>
</dbReference>
<dbReference type="KEGG" id="obi:106875641"/>
<dbReference type="Pfam" id="PF13639">
    <property type="entry name" value="zf-RING_2"/>
    <property type="match status" value="1"/>
</dbReference>
<feature type="domain" description="SWIM-type" evidence="8">
    <location>
        <begin position="49"/>
        <end position="82"/>
    </location>
</feature>
<evidence type="ECO:0000256" key="1">
    <source>
        <dbReference type="ARBA" id="ARBA00022723"/>
    </source>
</evidence>
<dbReference type="PROSITE" id="PS50966">
    <property type="entry name" value="ZF_SWIM"/>
    <property type="match status" value="1"/>
</dbReference>
<dbReference type="CDD" id="cd16494">
    <property type="entry name" value="RING-CH-C4HC3_ZSWM2"/>
    <property type="match status" value="1"/>
</dbReference>
<dbReference type="PROSITE" id="PS50135">
    <property type="entry name" value="ZF_ZZ_2"/>
    <property type="match status" value="1"/>
</dbReference>
<gene>
    <name evidence="9" type="ORF">OCBIM_22030475mg</name>
</gene>
<name>A0A0L8GPA9_OCTBM</name>
<proteinExistence type="predicted"/>
<organism evidence="9">
    <name type="scientific">Octopus bimaculoides</name>
    <name type="common">California two-spotted octopus</name>
    <dbReference type="NCBI Taxonomy" id="37653"/>
    <lineage>
        <taxon>Eukaryota</taxon>
        <taxon>Metazoa</taxon>
        <taxon>Spiralia</taxon>
        <taxon>Lophotrochozoa</taxon>
        <taxon>Mollusca</taxon>
        <taxon>Cephalopoda</taxon>
        <taxon>Coleoidea</taxon>
        <taxon>Octopodiformes</taxon>
        <taxon>Octopoda</taxon>
        <taxon>Incirrata</taxon>
        <taxon>Octopodidae</taxon>
        <taxon>Octopus</taxon>
    </lineage>
</organism>
<dbReference type="Pfam" id="PF04434">
    <property type="entry name" value="SWIM"/>
    <property type="match status" value="1"/>
</dbReference>
<dbReference type="SUPFAM" id="SSF57850">
    <property type="entry name" value="RING/U-box"/>
    <property type="match status" value="3"/>
</dbReference>
<keyword evidence="1" id="KW-0479">Metal-binding</keyword>
<dbReference type="Gene3D" id="3.30.40.10">
    <property type="entry name" value="Zinc/RING finger domain, C3HC4 (zinc finger)"/>
    <property type="match status" value="2"/>
</dbReference>
<evidence type="ECO:0000259" key="8">
    <source>
        <dbReference type="PROSITE" id="PS50966"/>
    </source>
</evidence>
<feature type="domain" description="RING-type" evidence="6">
    <location>
        <begin position="150"/>
        <end position="204"/>
    </location>
</feature>
<protein>
    <recommendedName>
        <fullName evidence="10">SWIM-type domain-containing protein</fullName>
    </recommendedName>
</protein>
<evidence type="ECO:0000256" key="4">
    <source>
        <dbReference type="PROSITE-ProRule" id="PRU00228"/>
    </source>
</evidence>
<accession>A0A0L8GPA9</accession>